<name>A0A971CYS2_9BIFI</name>
<dbReference type="AlphaFoldDB" id="A0A971CYS2"/>
<sequence>MTNAAHRTRRSSHAHARTSAMSSLRANRTRAVSRRASQAVETLNALDIALAEKLNEVAPPSRRAMRLAAKKHAQKAHFLAGTAMAALLGTAATSIAIASPKSQRASASGEVTSSVIATAQSVSTSSAASRSQTRIALDEQSTSAANDGVEGTWALGDTTETTSDVTRAKADNDVVSKLLDVNKDVLPSGFNPNHATGDNGNAYSFSQCTWWVYVRRHQLGLPVGSHFGDGHQWASSAQALGYWVDDTPRNVGDIMVFRTGQEGSSAAYGHVAIVEKINPDGSVVTSECGSSYNGQTFTRTFTNVHDFQYIHY</sequence>
<dbReference type="SUPFAM" id="SSF54001">
    <property type="entry name" value="Cysteine proteinases"/>
    <property type="match status" value="1"/>
</dbReference>
<dbReference type="Gene3D" id="3.90.1720.10">
    <property type="entry name" value="endopeptidase domain like (from Nostoc punctiforme)"/>
    <property type="match status" value="1"/>
</dbReference>
<dbReference type="Pfam" id="PF05257">
    <property type="entry name" value="CHAP"/>
    <property type="match status" value="1"/>
</dbReference>
<evidence type="ECO:0000256" key="1">
    <source>
        <dbReference type="SAM" id="MobiDB-lite"/>
    </source>
</evidence>
<feature type="region of interest" description="Disordered" evidence="1">
    <location>
        <begin position="1"/>
        <end position="35"/>
    </location>
</feature>
<feature type="transmembrane region" description="Helical" evidence="2">
    <location>
        <begin position="76"/>
        <end position="98"/>
    </location>
</feature>
<feature type="domain" description="Peptidase C51" evidence="3">
    <location>
        <begin position="183"/>
        <end position="311"/>
    </location>
</feature>
<keyword evidence="2" id="KW-0472">Membrane</keyword>
<evidence type="ECO:0000256" key="2">
    <source>
        <dbReference type="SAM" id="Phobius"/>
    </source>
</evidence>
<feature type="region of interest" description="Disordered" evidence="1">
    <location>
        <begin position="127"/>
        <end position="155"/>
    </location>
</feature>
<keyword evidence="2" id="KW-1133">Transmembrane helix</keyword>
<evidence type="ECO:0000259" key="3">
    <source>
        <dbReference type="PROSITE" id="PS50911"/>
    </source>
</evidence>
<protein>
    <submittedName>
        <fullName evidence="4">CHAP domain-containing protein</fullName>
    </submittedName>
</protein>
<proteinExistence type="predicted"/>
<comment type="caution">
    <text evidence="4">The sequence shown here is derived from an EMBL/GenBank/DDBJ whole genome shotgun (WGS) entry which is preliminary data.</text>
</comment>
<dbReference type="InterPro" id="IPR007921">
    <property type="entry name" value="CHAP_dom"/>
</dbReference>
<evidence type="ECO:0000313" key="4">
    <source>
        <dbReference type="EMBL" id="NLT79590.1"/>
    </source>
</evidence>
<gene>
    <name evidence="4" type="ORF">GXW98_04805</name>
</gene>
<reference evidence="4" key="1">
    <citation type="journal article" date="2020" name="Biotechnol. Biofuels">
        <title>New insights from the biogas microbiome by comprehensive genome-resolved metagenomics of nearly 1600 species originating from multiple anaerobic digesters.</title>
        <authorList>
            <person name="Campanaro S."/>
            <person name="Treu L."/>
            <person name="Rodriguez-R L.M."/>
            <person name="Kovalovszki A."/>
            <person name="Ziels R.M."/>
            <person name="Maus I."/>
            <person name="Zhu X."/>
            <person name="Kougias P.G."/>
            <person name="Basile A."/>
            <person name="Luo G."/>
            <person name="Schluter A."/>
            <person name="Konstantinidis K.T."/>
            <person name="Angelidaki I."/>
        </authorList>
    </citation>
    <scope>NUCLEOTIDE SEQUENCE</scope>
    <source>
        <strain evidence="4">AS01afH2WH_6</strain>
    </source>
</reference>
<evidence type="ECO:0000313" key="5">
    <source>
        <dbReference type="Proteomes" id="UP000767327"/>
    </source>
</evidence>
<dbReference type="PROSITE" id="PS50911">
    <property type="entry name" value="CHAP"/>
    <property type="match status" value="1"/>
</dbReference>
<dbReference type="Proteomes" id="UP000767327">
    <property type="component" value="Unassembled WGS sequence"/>
</dbReference>
<feature type="compositionally biased region" description="Basic residues" evidence="1">
    <location>
        <begin position="1"/>
        <end position="16"/>
    </location>
</feature>
<keyword evidence="2" id="KW-0812">Transmembrane</keyword>
<reference evidence="4" key="2">
    <citation type="submission" date="2020-01" db="EMBL/GenBank/DDBJ databases">
        <authorList>
            <person name="Campanaro S."/>
        </authorList>
    </citation>
    <scope>NUCLEOTIDE SEQUENCE</scope>
    <source>
        <strain evidence="4">AS01afH2WH_6</strain>
    </source>
</reference>
<accession>A0A971CYS2</accession>
<dbReference type="EMBL" id="JAAXZR010000019">
    <property type="protein sequence ID" value="NLT79590.1"/>
    <property type="molecule type" value="Genomic_DNA"/>
</dbReference>
<dbReference type="InterPro" id="IPR038765">
    <property type="entry name" value="Papain-like_cys_pep_sf"/>
</dbReference>
<organism evidence="4 5">
    <name type="scientific">Bifidobacterium crudilactis</name>
    <dbReference type="NCBI Taxonomy" id="327277"/>
    <lineage>
        <taxon>Bacteria</taxon>
        <taxon>Bacillati</taxon>
        <taxon>Actinomycetota</taxon>
        <taxon>Actinomycetes</taxon>
        <taxon>Bifidobacteriales</taxon>
        <taxon>Bifidobacteriaceae</taxon>
        <taxon>Bifidobacterium</taxon>
    </lineage>
</organism>